<evidence type="ECO:0000259" key="2">
    <source>
        <dbReference type="Pfam" id="PF08376"/>
    </source>
</evidence>
<evidence type="ECO:0000313" key="3">
    <source>
        <dbReference type="EMBL" id="PPC75581.1"/>
    </source>
</evidence>
<evidence type="ECO:0000256" key="1">
    <source>
        <dbReference type="SAM" id="Phobius"/>
    </source>
</evidence>
<organism evidence="3 4">
    <name type="scientific">Proteobacteria bacterium 228</name>
    <dbReference type="NCBI Taxonomy" id="2083153"/>
    <lineage>
        <taxon>Bacteria</taxon>
        <taxon>Pseudomonadati</taxon>
        <taxon>Pseudomonadota</taxon>
    </lineage>
</organism>
<comment type="caution">
    <text evidence="3">The sequence shown here is derived from an EMBL/GenBank/DDBJ whole genome shotgun (WGS) entry which is preliminary data.</text>
</comment>
<reference evidence="3 4" key="1">
    <citation type="submission" date="2018-02" db="EMBL/GenBank/DDBJ databases">
        <title>novel marine gammaproteobacteria from coastal saline agro ecosystem.</title>
        <authorList>
            <person name="Krishnan R."/>
            <person name="Ramesh Kumar N."/>
        </authorList>
    </citation>
    <scope>NUCLEOTIDE SEQUENCE [LARGE SCALE GENOMIC DNA]</scope>
    <source>
        <strain evidence="3 4">228</strain>
    </source>
</reference>
<dbReference type="Pfam" id="PF08376">
    <property type="entry name" value="NIT"/>
    <property type="match status" value="1"/>
</dbReference>
<feature type="domain" description="Nitrate/nitrite sensing protein" evidence="2">
    <location>
        <begin position="48"/>
        <end position="260"/>
    </location>
</feature>
<keyword evidence="1" id="KW-0472">Membrane</keyword>
<proteinExistence type="predicted"/>
<sequence>MSWTTWAMIGIGLGLLSALAVWFWRQQRRQQQQELLTGVRLIQAMRTLLAHFQQHRGFSTGLLNGDPSLAGELEKLQGAIRRDIQELLAIDSWLTGNERWQGMADHWQRLQGSYRQLEAEQNLLQHNRLITNLLYLMEDTGEWFGLTTLAQVDSEQMRRIWRDLLQAAENIGQARALGTGVAAAGRCSSVARIRLSYLRGRIQLALESSLQHVNASGDDRAQVQAFLRLIDEQLLVERVSISPKDYFQQATQVLERLYALFDQEMDGLRSRLS</sequence>
<evidence type="ECO:0000313" key="4">
    <source>
        <dbReference type="Proteomes" id="UP000238196"/>
    </source>
</evidence>
<name>A0A2S5KL76_9PROT</name>
<dbReference type="EMBL" id="PRLP01000082">
    <property type="protein sequence ID" value="PPC75581.1"/>
    <property type="molecule type" value="Genomic_DNA"/>
</dbReference>
<protein>
    <recommendedName>
        <fullName evidence="2">Nitrate/nitrite sensing protein domain-containing protein</fullName>
    </recommendedName>
</protein>
<keyword evidence="1" id="KW-0812">Transmembrane</keyword>
<gene>
    <name evidence="3" type="ORF">C4K68_19450</name>
</gene>
<accession>A0A2S5KL76</accession>
<dbReference type="OrthoDB" id="9180266at2"/>
<dbReference type="AlphaFoldDB" id="A0A2S5KL76"/>
<feature type="transmembrane region" description="Helical" evidence="1">
    <location>
        <begin position="6"/>
        <end position="24"/>
    </location>
</feature>
<keyword evidence="1" id="KW-1133">Transmembrane helix</keyword>
<dbReference type="Proteomes" id="UP000238196">
    <property type="component" value="Unassembled WGS sequence"/>
</dbReference>
<dbReference type="InterPro" id="IPR013587">
    <property type="entry name" value="Nitrate/nitrite_sensing"/>
</dbReference>